<evidence type="ECO:0000313" key="6">
    <source>
        <dbReference type="Proteomes" id="UP001050975"/>
    </source>
</evidence>
<dbReference type="FunFam" id="3.40.50.300:FF:000032">
    <property type="entry name" value="Export ABC transporter ATP-binding protein"/>
    <property type="match status" value="1"/>
</dbReference>
<gene>
    <name evidence="5" type="ORF">MiSe_88690</name>
</gene>
<keyword evidence="3" id="KW-0067">ATP-binding</keyword>
<dbReference type="GO" id="GO:0022857">
    <property type="term" value="F:transmembrane transporter activity"/>
    <property type="evidence" value="ECO:0007669"/>
    <property type="project" value="TreeGrafter"/>
</dbReference>
<dbReference type="InterPro" id="IPR015854">
    <property type="entry name" value="ABC_transpr_LolD-like"/>
</dbReference>
<dbReference type="InterPro" id="IPR017871">
    <property type="entry name" value="ABC_transporter-like_CS"/>
</dbReference>
<dbReference type="InterPro" id="IPR003593">
    <property type="entry name" value="AAA+_ATPase"/>
</dbReference>
<keyword evidence="2" id="KW-0547">Nucleotide-binding</keyword>
<dbReference type="RefSeq" id="WP_226593499.1">
    <property type="nucleotide sequence ID" value="NZ_BLAY01000283.1"/>
</dbReference>
<comment type="caution">
    <text evidence="5">The sequence shown here is derived from an EMBL/GenBank/DDBJ whole genome shotgun (WGS) entry which is preliminary data.</text>
</comment>
<dbReference type="EMBL" id="BLAY01000283">
    <property type="protein sequence ID" value="GET44043.1"/>
    <property type="molecule type" value="Genomic_DNA"/>
</dbReference>
<keyword evidence="1" id="KW-0813">Transport</keyword>
<dbReference type="InterPro" id="IPR027417">
    <property type="entry name" value="P-loop_NTPase"/>
</dbReference>
<reference evidence="5" key="1">
    <citation type="submission" date="2019-10" db="EMBL/GenBank/DDBJ databases">
        <title>Draft genome sequece of Microseira wollei NIES-4236.</title>
        <authorList>
            <person name="Yamaguchi H."/>
            <person name="Suzuki S."/>
            <person name="Kawachi M."/>
        </authorList>
    </citation>
    <scope>NUCLEOTIDE SEQUENCE</scope>
    <source>
        <strain evidence="5">NIES-4236</strain>
    </source>
</reference>
<dbReference type="GO" id="GO:0005886">
    <property type="term" value="C:plasma membrane"/>
    <property type="evidence" value="ECO:0007669"/>
    <property type="project" value="TreeGrafter"/>
</dbReference>
<dbReference type="SUPFAM" id="SSF52540">
    <property type="entry name" value="P-loop containing nucleoside triphosphate hydrolases"/>
    <property type="match status" value="1"/>
</dbReference>
<dbReference type="SMART" id="SM00382">
    <property type="entry name" value="AAA"/>
    <property type="match status" value="1"/>
</dbReference>
<dbReference type="AlphaFoldDB" id="A0AAV3XNX7"/>
<accession>A0AAV3XNX7</accession>
<evidence type="ECO:0000256" key="1">
    <source>
        <dbReference type="ARBA" id="ARBA00022448"/>
    </source>
</evidence>
<dbReference type="PROSITE" id="PS00211">
    <property type="entry name" value="ABC_TRANSPORTER_1"/>
    <property type="match status" value="1"/>
</dbReference>
<dbReference type="InterPro" id="IPR003439">
    <property type="entry name" value="ABC_transporter-like_ATP-bd"/>
</dbReference>
<keyword evidence="6" id="KW-1185">Reference proteome</keyword>
<name>A0AAV3XNX7_9CYAN</name>
<dbReference type="Gene3D" id="3.40.50.300">
    <property type="entry name" value="P-loop containing nucleotide triphosphate hydrolases"/>
    <property type="match status" value="1"/>
</dbReference>
<dbReference type="GO" id="GO:0016887">
    <property type="term" value="F:ATP hydrolysis activity"/>
    <property type="evidence" value="ECO:0007669"/>
    <property type="project" value="InterPro"/>
</dbReference>
<dbReference type="Proteomes" id="UP001050975">
    <property type="component" value="Unassembled WGS sequence"/>
</dbReference>
<dbReference type="InterPro" id="IPR017911">
    <property type="entry name" value="MacB-like_ATP-bd"/>
</dbReference>
<evidence type="ECO:0000256" key="3">
    <source>
        <dbReference type="ARBA" id="ARBA00022840"/>
    </source>
</evidence>
<organism evidence="5 6">
    <name type="scientific">Microseira wollei NIES-4236</name>
    <dbReference type="NCBI Taxonomy" id="2530354"/>
    <lineage>
        <taxon>Bacteria</taxon>
        <taxon>Bacillati</taxon>
        <taxon>Cyanobacteriota</taxon>
        <taxon>Cyanophyceae</taxon>
        <taxon>Oscillatoriophycideae</taxon>
        <taxon>Aerosakkonematales</taxon>
        <taxon>Aerosakkonemataceae</taxon>
        <taxon>Microseira</taxon>
    </lineage>
</organism>
<protein>
    <submittedName>
        <fullName evidence="5">ABC transporter related</fullName>
    </submittedName>
</protein>
<evidence type="ECO:0000259" key="4">
    <source>
        <dbReference type="PROSITE" id="PS50893"/>
    </source>
</evidence>
<dbReference type="PANTHER" id="PTHR24220">
    <property type="entry name" value="IMPORT ATP-BINDING PROTEIN"/>
    <property type="match status" value="1"/>
</dbReference>
<dbReference type="Pfam" id="PF00005">
    <property type="entry name" value="ABC_tran"/>
    <property type="match status" value="1"/>
</dbReference>
<feature type="domain" description="ABC transporter" evidence="4">
    <location>
        <begin position="38"/>
        <end position="256"/>
    </location>
</feature>
<dbReference type="GO" id="GO:0005524">
    <property type="term" value="F:ATP binding"/>
    <property type="evidence" value="ECO:0007669"/>
    <property type="project" value="UniProtKB-KW"/>
</dbReference>
<dbReference type="PROSITE" id="PS50893">
    <property type="entry name" value="ABC_TRANSPORTER_2"/>
    <property type="match status" value="1"/>
</dbReference>
<proteinExistence type="predicted"/>
<dbReference type="CDD" id="cd03255">
    <property type="entry name" value="ABC_MJ0796_LolCDE_FtsE"/>
    <property type="match status" value="1"/>
</dbReference>
<sequence>MTAFNNLELKFKEWTRGGSQTVAPATGLHRPETESIVVKGLEMTIKSGREIARILKGIDWRIQKGSVELLMGPSGSGKTTLLSVLAGLLTPTAGNVYLLGQDITKMSREQLAQFRLQNIGFIFQDFNLFPALTAAENIEVALNLKGIKGKAAKQEAQRLLEQVGLKDKANLKPSSLSGGQQQRVAIARALAGNPQLIMADEPTAALDSQNGHAVMALLRELAKERGCTVLMVTHDPRIMDLADNIAYMEDGILKNG</sequence>
<evidence type="ECO:0000313" key="5">
    <source>
        <dbReference type="EMBL" id="GET44043.1"/>
    </source>
</evidence>
<evidence type="ECO:0000256" key="2">
    <source>
        <dbReference type="ARBA" id="ARBA00022741"/>
    </source>
</evidence>
<dbReference type="GO" id="GO:0098796">
    <property type="term" value="C:membrane protein complex"/>
    <property type="evidence" value="ECO:0007669"/>
    <property type="project" value="UniProtKB-ARBA"/>
</dbReference>